<dbReference type="SUPFAM" id="SSF46894">
    <property type="entry name" value="C-terminal effector domain of the bipartite response regulators"/>
    <property type="match status" value="1"/>
</dbReference>
<dbReference type="RefSeq" id="WP_203930848.1">
    <property type="nucleotide sequence ID" value="NZ_BOPH01000083.1"/>
</dbReference>
<evidence type="ECO:0000256" key="1">
    <source>
        <dbReference type="ARBA" id="ARBA00023125"/>
    </source>
</evidence>
<sequence length="785" mass="84053">MTVYAFGACRLDAGARELTVDGARVHLEPQVFDVLTYLVAHRDRMIPRAELLDAVWGNQFVTDSALASRVKSARAAIGDDGAAQAMIRTERGRGYRFVGAVETAFSPRWQPTGSLPPPRAPLVGRVCDLDALDGLLGKHRVVTITGPGGAGKSTLALEVARRAGTEVAFVALAPARDGTDVVRAVAEATGVEGAGDLAALVGALGSRRLLLVLDNCEHLLDESATVVDALLDGVAGLRILVTSREPFGVDGEAVHALGSLGADAATLFVQRAAAATGRSITATDPAVVDLCLRLDGLPLAIELAAAQLRHLTLDDLLGRLDDRLGILVGGRPRAGGRHATLARTIEWSYDLLSPTSRDLFERLGVFPAGFDLAAVEALHDDAVTLLADLVAKSLVVHEGRYRLLETIRLFAWQRLDAGRRADTTERVRRHVVARTAALPRAHAWLSATLAARTRDDLDNVRLAFDESLARHRFADAVDLLVGLSTVWRNAVSYAEGLRWVADLRGRDLAPRDRLWLHIVEADLGLGSGDPRLMADAAAAAEALAPAVDDPAAAVIATVYRSLSQFSQPDRAVAGLTAAAGRAHEAGEPDLHRLARAFRAVVLQVSGQRDRVSAELVDLLTPVTDGYDRYICIWAAWVDALVDRDGPALLRWMDRQAENIHGSGLRENWVMLFCYALAHVAAGSGYLPHLARARHRAESEGRNADADCVLALAYAAACRDDPERAAELLGACGGGLFHDTANFIHYAVIRDRVVRPMLPAGTFDAAYDRGAALEVAAVLAELGRFR</sequence>
<dbReference type="PANTHER" id="PTHR47691:SF3">
    <property type="entry name" value="HTH-TYPE TRANSCRIPTIONAL REGULATOR RV0890C-RELATED"/>
    <property type="match status" value="1"/>
</dbReference>
<dbReference type="SMART" id="SM00382">
    <property type="entry name" value="AAA"/>
    <property type="match status" value="1"/>
</dbReference>
<dbReference type="InterPro" id="IPR016032">
    <property type="entry name" value="Sig_transdc_resp-reg_C-effctor"/>
</dbReference>
<evidence type="ECO:0000259" key="3">
    <source>
        <dbReference type="PROSITE" id="PS51755"/>
    </source>
</evidence>
<feature type="DNA-binding region" description="OmpR/PhoB-type" evidence="2">
    <location>
        <begin position="1"/>
        <end position="99"/>
    </location>
</feature>
<dbReference type="InterPro" id="IPR001867">
    <property type="entry name" value="OmpR/PhoB-type_DNA-bd"/>
</dbReference>
<evidence type="ECO:0000256" key="2">
    <source>
        <dbReference type="PROSITE-ProRule" id="PRU01091"/>
    </source>
</evidence>
<dbReference type="Gene3D" id="3.40.50.300">
    <property type="entry name" value="P-loop containing nucleotide triphosphate hydrolases"/>
    <property type="match status" value="1"/>
</dbReference>
<dbReference type="Pfam" id="PF13401">
    <property type="entry name" value="AAA_22"/>
    <property type="match status" value="1"/>
</dbReference>
<dbReference type="Gene3D" id="1.10.10.10">
    <property type="entry name" value="Winged helix-like DNA-binding domain superfamily/Winged helix DNA-binding domain"/>
    <property type="match status" value="1"/>
</dbReference>
<evidence type="ECO:0000313" key="4">
    <source>
        <dbReference type="EMBL" id="GIJ70965.1"/>
    </source>
</evidence>
<dbReference type="SMART" id="SM00862">
    <property type="entry name" value="Trans_reg_C"/>
    <property type="match status" value="1"/>
</dbReference>
<dbReference type="InterPro" id="IPR036388">
    <property type="entry name" value="WH-like_DNA-bd_sf"/>
</dbReference>
<dbReference type="GO" id="GO:0006355">
    <property type="term" value="P:regulation of DNA-templated transcription"/>
    <property type="evidence" value="ECO:0007669"/>
    <property type="project" value="InterPro"/>
</dbReference>
<dbReference type="GO" id="GO:0016887">
    <property type="term" value="F:ATP hydrolysis activity"/>
    <property type="evidence" value="ECO:0007669"/>
    <property type="project" value="InterPro"/>
</dbReference>
<protein>
    <recommendedName>
        <fullName evidence="3">OmpR/PhoB-type domain-containing protein</fullName>
    </recommendedName>
</protein>
<comment type="caution">
    <text evidence="4">The sequence shown here is derived from an EMBL/GenBank/DDBJ whole genome shotgun (WGS) entry which is preliminary data.</text>
</comment>
<keyword evidence="1 2" id="KW-0238">DNA-binding</keyword>
<keyword evidence="5" id="KW-1185">Reference proteome</keyword>
<dbReference type="InterPro" id="IPR027417">
    <property type="entry name" value="P-loop_NTPase"/>
</dbReference>
<reference evidence="4" key="1">
    <citation type="submission" date="2021-01" db="EMBL/GenBank/DDBJ databases">
        <title>Whole genome shotgun sequence of Virgisporangium ochraceum NBRC 16418.</title>
        <authorList>
            <person name="Komaki H."/>
            <person name="Tamura T."/>
        </authorList>
    </citation>
    <scope>NUCLEOTIDE SEQUENCE</scope>
    <source>
        <strain evidence="4">NBRC 16418</strain>
    </source>
</reference>
<dbReference type="GO" id="GO:0003677">
    <property type="term" value="F:DNA binding"/>
    <property type="evidence" value="ECO:0007669"/>
    <property type="project" value="UniProtKB-UniRule"/>
</dbReference>
<dbReference type="PANTHER" id="PTHR47691">
    <property type="entry name" value="REGULATOR-RELATED"/>
    <property type="match status" value="1"/>
</dbReference>
<dbReference type="CDD" id="cd00383">
    <property type="entry name" value="trans_reg_C"/>
    <property type="match status" value="1"/>
</dbReference>
<dbReference type="PRINTS" id="PR00364">
    <property type="entry name" value="DISEASERSIST"/>
</dbReference>
<proteinExistence type="predicted"/>
<dbReference type="Pfam" id="PF00486">
    <property type="entry name" value="Trans_reg_C"/>
    <property type="match status" value="1"/>
</dbReference>
<accession>A0A8J3ZYQ8</accession>
<dbReference type="GO" id="GO:0000160">
    <property type="term" value="P:phosphorelay signal transduction system"/>
    <property type="evidence" value="ECO:0007669"/>
    <property type="project" value="InterPro"/>
</dbReference>
<dbReference type="InterPro" id="IPR003593">
    <property type="entry name" value="AAA+_ATPase"/>
</dbReference>
<dbReference type="PROSITE" id="PS51755">
    <property type="entry name" value="OMPR_PHOB"/>
    <property type="match status" value="1"/>
</dbReference>
<dbReference type="Proteomes" id="UP000635606">
    <property type="component" value="Unassembled WGS sequence"/>
</dbReference>
<dbReference type="EMBL" id="BOPH01000083">
    <property type="protein sequence ID" value="GIJ70965.1"/>
    <property type="molecule type" value="Genomic_DNA"/>
</dbReference>
<name>A0A8J3ZYQ8_9ACTN</name>
<dbReference type="InterPro" id="IPR049945">
    <property type="entry name" value="AAA_22"/>
</dbReference>
<feature type="domain" description="OmpR/PhoB-type" evidence="3">
    <location>
        <begin position="1"/>
        <end position="99"/>
    </location>
</feature>
<dbReference type="AlphaFoldDB" id="A0A8J3ZYQ8"/>
<organism evidence="4 5">
    <name type="scientific">Virgisporangium ochraceum</name>
    <dbReference type="NCBI Taxonomy" id="65505"/>
    <lineage>
        <taxon>Bacteria</taxon>
        <taxon>Bacillati</taxon>
        <taxon>Actinomycetota</taxon>
        <taxon>Actinomycetes</taxon>
        <taxon>Micromonosporales</taxon>
        <taxon>Micromonosporaceae</taxon>
        <taxon>Virgisporangium</taxon>
    </lineage>
</organism>
<dbReference type="SUPFAM" id="SSF52540">
    <property type="entry name" value="P-loop containing nucleoside triphosphate hydrolases"/>
    <property type="match status" value="1"/>
</dbReference>
<evidence type="ECO:0000313" key="5">
    <source>
        <dbReference type="Proteomes" id="UP000635606"/>
    </source>
</evidence>
<gene>
    <name evidence="4" type="ORF">Voc01_058820</name>
</gene>